<protein>
    <submittedName>
        <fullName evidence="1">Uncharacterized protein</fullName>
    </submittedName>
</protein>
<dbReference type="Proteomes" id="UP000053593">
    <property type="component" value="Unassembled WGS sequence"/>
</dbReference>
<keyword evidence="2" id="KW-1185">Reference proteome</keyword>
<reference evidence="1 2" key="1">
    <citation type="submission" date="2014-04" db="EMBL/GenBank/DDBJ databases">
        <title>Evolutionary Origins and Diversification of the Mycorrhizal Mutualists.</title>
        <authorList>
            <consortium name="DOE Joint Genome Institute"/>
            <consortium name="Mycorrhizal Genomics Consortium"/>
            <person name="Kohler A."/>
            <person name="Kuo A."/>
            <person name="Nagy L.G."/>
            <person name="Floudas D."/>
            <person name="Copeland A."/>
            <person name="Barry K.W."/>
            <person name="Cichocki N."/>
            <person name="Veneault-Fourrey C."/>
            <person name="LaButti K."/>
            <person name="Lindquist E.A."/>
            <person name="Lipzen A."/>
            <person name="Lundell T."/>
            <person name="Morin E."/>
            <person name="Murat C."/>
            <person name="Riley R."/>
            <person name="Ohm R."/>
            <person name="Sun H."/>
            <person name="Tunlid A."/>
            <person name="Henrissat B."/>
            <person name="Grigoriev I.V."/>
            <person name="Hibbett D.S."/>
            <person name="Martin F."/>
        </authorList>
    </citation>
    <scope>NUCLEOTIDE SEQUENCE [LARGE SCALE GENOMIC DNA]</scope>
    <source>
        <strain evidence="1 2">FD-317 M1</strain>
    </source>
</reference>
<evidence type="ECO:0000313" key="2">
    <source>
        <dbReference type="Proteomes" id="UP000053593"/>
    </source>
</evidence>
<organism evidence="1 2">
    <name type="scientific">Collybiopsis luxurians FD-317 M1</name>
    <dbReference type="NCBI Taxonomy" id="944289"/>
    <lineage>
        <taxon>Eukaryota</taxon>
        <taxon>Fungi</taxon>
        <taxon>Dikarya</taxon>
        <taxon>Basidiomycota</taxon>
        <taxon>Agaricomycotina</taxon>
        <taxon>Agaricomycetes</taxon>
        <taxon>Agaricomycetidae</taxon>
        <taxon>Agaricales</taxon>
        <taxon>Marasmiineae</taxon>
        <taxon>Omphalotaceae</taxon>
        <taxon>Collybiopsis</taxon>
        <taxon>Collybiopsis luxurians</taxon>
    </lineage>
</organism>
<dbReference type="AlphaFoldDB" id="A0A0D0CK31"/>
<dbReference type="EMBL" id="KN834783">
    <property type="protein sequence ID" value="KIK58787.1"/>
    <property type="molecule type" value="Genomic_DNA"/>
</dbReference>
<gene>
    <name evidence="1" type="ORF">GYMLUDRAFT_60535</name>
</gene>
<proteinExistence type="predicted"/>
<accession>A0A0D0CK31</accession>
<evidence type="ECO:0000313" key="1">
    <source>
        <dbReference type="EMBL" id="KIK58787.1"/>
    </source>
</evidence>
<dbReference type="HOGENOM" id="CLU_1277741_0_0_1"/>
<name>A0A0D0CK31_9AGAR</name>
<sequence>MMLAFPGQIFRTFYKRAIAALCVMVLFPKRYIVAGTRQSYRDITTKPHYQEAAEIAKLTAKHFLGMKTLTYNEFQCLWICSPGDYRDPGEQLTLGTELQEKLREIGLKRQGAGDIGLEMNNLKDQEKWSYISRKHSRKHNRVGLDADPEFGLRSHLIASLVLVTQILLGHDLDQAKVHLALKKKGVEEGNYQGVIRAEKGSIDSHPPMVFPSRVMV</sequence>